<dbReference type="GO" id="GO:0140662">
    <property type="term" value="F:ATP-dependent protein folding chaperone"/>
    <property type="evidence" value="ECO:0007669"/>
    <property type="project" value="InterPro"/>
</dbReference>
<dbReference type="Gene3D" id="3.30.420.40">
    <property type="match status" value="2"/>
</dbReference>
<evidence type="ECO:0000256" key="3">
    <source>
        <dbReference type="ARBA" id="ARBA00022840"/>
    </source>
</evidence>
<protein>
    <recommendedName>
        <fullName evidence="7">Heat shock protein 70</fullName>
    </recommendedName>
</protein>
<dbReference type="PRINTS" id="PR00301">
    <property type="entry name" value="HEATSHOCK70"/>
</dbReference>
<gene>
    <name evidence="5" type="ORF">DI598_17170</name>
</gene>
<evidence type="ECO:0000256" key="2">
    <source>
        <dbReference type="ARBA" id="ARBA00022741"/>
    </source>
</evidence>
<sequence length="521" mass="58226">METINYGIDLGTTNSLIAKFENGRVTIFKNPIGQKETLASVVAFRKDRILVGDKAREYITKDPTNVFGSFKRKMGTDSKYYVVNIDDNVTPVTLSAYILKELKTFLHNGEKPLAAVITIPASFDTMQSNATQKAGLEAGFQTVYLLQEPIAASLAYFNHSKVEDKSGYWLVYDLGGGTFDVALVKIEQTDMQVVDHEGNNFLGGVDFDAAIVEQLLVPQIIEKTGLDNLKEEITASGSYEKLFYILLHKAEEAKKELSSQEIADVEFSMEMPNGDLEDVLLTISREQFNQIISDKIELTIQLMQQMLDRNNLLTTQIQQVILVGGSTFIPYVREKLANTLSIPVNTDADPTSAVAEGAAFYAGNKYFQPVEEKTNEELSEVTIDALLDGIETKDPSVDLDIQLSYMKATQEEEEMLLVKVTGVVDGYQYRLVRDDGGFDTGFMPLKTKFTEFLPLLPQVQNIFSFKLYTAVGEELVDFSQSLTIAQGQYVIQGQPLPKDICIEVDDRENNTTKLELIFERN</sequence>
<dbReference type="PROSITE" id="PS00297">
    <property type="entry name" value="HSP70_1"/>
    <property type="match status" value="1"/>
</dbReference>
<comment type="similarity">
    <text evidence="1 4">Belongs to the heat shock protein 70 family.</text>
</comment>
<dbReference type="SUPFAM" id="SSF53067">
    <property type="entry name" value="Actin-like ATPase domain"/>
    <property type="match status" value="2"/>
</dbReference>
<accession>A0A2W5G9M6</accession>
<dbReference type="GO" id="GO:0005524">
    <property type="term" value="F:ATP binding"/>
    <property type="evidence" value="ECO:0007669"/>
    <property type="project" value="UniProtKB-KW"/>
</dbReference>
<dbReference type="Proteomes" id="UP000249645">
    <property type="component" value="Unassembled WGS sequence"/>
</dbReference>
<dbReference type="InterPro" id="IPR018181">
    <property type="entry name" value="Heat_shock_70_CS"/>
</dbReference>
<evidence type="ECO:0000313" key="5">
    <source>
        <dbReference type="EMBL" id="PZP42236.1"/>
    </source>
</evidence>
<evidence type="ECO:0000313" key="6">
    <source>
        <dbReference type="Proteomes" id="UP000249645"/>
    </source>
</evidence>
<comment type="caution">
    <text evidence="5">The sequence shown here is derived from an EMBL/GenBank/DDBJ whole genome shotgun (WGS) entry which is preliminary data.</text>
</comment>
<dbReference type="EMBL" id="QFOI01000446">
    <property type="protein sequence ID" value="PZP42236.1"/>
    <property type="molecule type" value="Genomic_DNA"/>
</dbReference>
<dbReference type="InterPro" id="IPR013126">
    <property type="entry name" value="Hsp_70_fam"/>
</dbReference>
<keyword evidence="2 4" id="KW-0547">Nucleotide-binding</keyword>
<reference evidence="5 6" key="1">
    <citation type="submission" date="2017-11" db="EMBL/GenBank/DDBJ databases">
        <title>Infants hospitalized years apart are colonized by the same room-sourced microbial strains.</title>
        <authorList>
            <person name="Brooks B."/>
            <person name="Olm M.R."/>
            <person name="Firek B.A."/>
            <person name="Baker R."/>
            <person name="Thomas B.C."/>
            <person name="Morowitz M.J."/>
            <person name="Banfield J.F."/>
        </authorList>
    </citation>
    <scope>NUCLEOTIDE SEQUENCE [LARGE SCALE GENOMIC DNA]</scope>
    <source>
        <strain evidence="5">S2_009_000_R2_76</strain>
    </source>
</reference>
<dbReference type="PROSITE" id="PS01036">
    <property type="entry name" value="HSP70_3"/>
    <property type="match status" value="1"/>
</dbReference>
<dbReference type="AlphaFoldDB" id="A0A2W5G9M6"/>
<feature type="non-terminal residue" evidence="5">
    <location>
        <position position="521"/>
    </location>
</feature>
<evidence type="ECO:0008006" key="7">
    <source>
        <dbReference type="Google" id="ProtNLM"/>
    </source>
</evidence>
<dbReference type="Pfam" id="PF00012">
    <property type="entry name" value="HSP70"/>
    <property type="match status" value="1"/>
</dbReference>
<dbReference type="PANTHER" id="PTHR19375">
    <property type="entry name" value="HEAT SHOCK PROTEIN 70KDA"/>
    <property type="match status" value="1"/>
</dbReference>
<organism evidence="5 6">
    <name type="scientific">Pseudopedobacter saltans</name>
    <dbReference type="NCBI Taxonomy" id="151895"/>
    <lineage>
        <taxon>Bacteria</taxon>
        <taxon>Pseudomonadati</taxon>
        <taxon>Bacteroidota</taxon>
        <taxon>Sphingobacteriia</taxon>
        <taxon>Sphingobacteriales</taxon>
        <taxon>Sphingobacteriaceae</taxon>
        <taxon>Pseudopedobacter</taxon>
    </lineage>
</organism>
<evidence type="ECO:0000256" key="4">
    <source>
        <dbReference type="RuleBase" id="RU003322"/>
    </source>
</evidence>
<evidence type="ECO:0000256" key="1">
    <source>
        <dbReference type="ARBA" id="ARBA00007381"/>
    </source>
</evidence>
<name>A0A2W5G9M6_9SPHI</name>
<dbReference type="CDD" id="cd24029">
    <property type="entry name" value="ASKHA_NBD_HSP70_DnaK_HscA_HscC"/>
    <property type="match status" value="1"/>
</dbReference>
<dbReference type="InterPro" id="IPR043129">
    <property type="entry name" value="ATPase_NBD"/>
</dbReference>
<proteinExistence type="inferred from homology"/>
<dbReference type="Gene3D" id="3.90.640.10">
    <property type="entry name" value="Actin, Chain A, domain 4"/>
    <property type="match status" value="1"/>
</dbReference>
<keyword evidence="3 4" id="KW-0067">ATP-binding</keyword>